<proteinExistence type="predicted"/>
<name>A0A2P2P6G4_RHIMU</name>
<protein>
    <submittedName>
        <fullName evidence="1">Uncharacterized protein</fullName>
    </submittedName>
</protein>
<evidence type="ECO:0000313" key="1">
    <source>
        <dbReference type="EMBL" id="MBX50346.1"/>
    </source>
</evidence>
<organism evidence="1">
    <name type="scientific">Rhizophora mucronata</name>
    <name type="common">Asiatic mangrove</name>
    <dbReference type="NCBI Taxonomy" id="61149"/>
    <lineage>
        <taxon>Eukaryota</taxon>
        <taxon>Viridiplantae</taxon>
        <taxon>Streptophyta</taxon>
        <taxon>Embryophyta</taxon>
        <taxon>Tracheophyta</taxon>
        <taxon>Spermatophyta</taxon>
        <taxon>Magnoliopsida</taxon>
        <taxon>eudicotyledons</taxon>
        <taxon>Gunneridae</taxon>
        <taxon>Pentapetalae</taxon>
        <taxon>rosids</taxon>
        <taxon>fabids</taxon>
        <taxon>Malpighiales</taxon>
        <taxon>Rhizophoraceae</taxon>
        <taxon>Rhizophora</taxon>
    </lineage>
</organism>
<dbReference type="EMBL" id="GGEC01069862">
    <property type="protein sequence ID" value="MBX50346.1"/>
    <property type="molecule type" value="Transcribed_RNA"/>
</dbReference>
<reference evidence="1" key="1">
    <citation type="submission" date="2018-02" db="EMBL/GenBank/DDBJ databases">
        <title>Rhizophora mucronata_Transcriptome.</title>
        <authorList>
            <person name="Meera S.P."/>
            <person name="Sreeshan A."/>
            <person name="Augustine A."/>
        </authorList>
    </citation>
    <scope>NUCLEOTIDE SEQUENCE</scope>
    <source>
        <tissue evidence="1">Leaf</tissue>
    </source>
</reference>
<dbReference type="AlphaFoldDB" id="A0A2P2P6G4"/>
<sequence length="66" mass="7369">MLPCWRSFSGLLFGCSNVGVPCLEFTSFFPTFSMPTPNTQFLTSSSYNLALSTLKKSAHTYEDFSQ</sequence>
<accession>A0A2P2P6G4</accession>